<dbReference type="Proteomes" id="UP000516305">
    <property type="component" value="Chromosome"/>
</dbReference>
<dbReference type="InterPro" id="IPR052936">
    <property type="entry name" value="Jasmonate_Hydroxylase-like"/>
</dbReference>
<dbReference type="GO" id="GO:0004497">
    <property type="term" value="F:monooxygenase activity"/>
    <property type="evidence" value="ECO:0007669"/>
    <property type="project" value="UniProtKB-KW"/>
</dbReference>
<keyword evidence="2" id="KW-0503">Monooxygenase</keyword>
<dbReference type="Gene3D" id="3.30.70.100">
    <property type="match status" value="1"/>
</dbReference>
<proteinExistence type="predicted"/>
<evidence type="ECO:0000313" key="3">
    <source>
        <dbReference type="Proteomes" id="UP000516305"/>
    </source>
</evidence>
<dbReference type="PANTHER" id="PTHR37811:SF2">
    <property type="entry name" value="ABM DOMAIN-CONTAINING PROTEIN"/>
    <property type="match status" value="1"/>
</dbReference>
<dbReference type="EMBL" id="CP060139">
    <property type="protein sequence ID" value="QNR25759.1"/>
    <property type="molecule type" value="Genomic_DNA"/>
</dbReference>
<sequence>MITHWKGDPPTAPYYAVIFISQKSEQLDGYAEADAEMMSEAQKQEGYLGYSSSGEPKQGIFISYWKDQESIQKWRAHSGHIQAKQNGKQSWYNYYHSIIAKVERSVIHGEWLEGIQ</sequence>
<keyword evidence="3" id="KW-1185">Reference proteome</keyword>
<accession>A0A7H0VJ61</accession>
<dbReference type="Pfam" id="PF03992">
    <property type="entry name" value="ABM"/>
    <property type="match status" value="1"/>
</dbReference>
<dbReference type="KEGG" id="chyd:H4K34_07925"/>
<evidence type="ECO:0000259" key="1">
    <source>
        <dbReference type="Pfam" id="PF03992"/>
    </source>
</evidence>
<organism evidence="2 3">
    <name type="scientific">Croceimicrobium hydrocarbonivorans</name>
    <dbReference type="NCBI Taxonomy" id="2761580"/>
    <lineage>
        <taxon>Bacteria</taxon>
        <taxon>Pseudomonadati</taxon>
        <taxon>Bacteroidota</taxon>
        <taxon>Flavobacteriia</taxon>
        <taxon>Flavobacteriales</taxon>
        <taxon>Owenweeksiaceae</taxon>
        <taxon>Croceimicrobium</taxon>
    </lineage>
</organism>
<feature type="domain" description="ABM" evidence="1">
    <location>
        <begin position="13"/>
        <end position="83"/>
    </location>
</feature>
<dbReference type="SUPFAM" id="SSF54909">
    <property type="entry name" value="Dimeric alpha+beta barrel"/>
    <property type="match status" value="1"/>
</dbReference>
<dbReference type="InterPro" id="IPR007138">
    <property type="entry name" value="ABM_dom"/>
</dbReference>
<dbReference type="AlphaFoldDB" id="A0A7H0VJ61"/>
<gene>
    <name evidence="2" type="ORF">H4K34_07925</name>
</gene>
<dbReference type="RefSeq" id="WP_210760284.1">
    <property type="nucleotide sequence ID" value="NZ_CP060139.1"/>
</dbReference>
<reference evidence="2 3" key="1">
    <citation type="submission" date="2020-08" db="EMBL/GenBank/DDBJ databases">
        <title>Croceimicrobium hydrocarbonivorans gen. nov., sp. nov., a novel marine bacterium isolated from a bacterial consortium that degrades polyethylene terephthalate.</title>
        <authorList>
            <person name="Liu R."/>
        </authorList>
    </citation>
    <scope>NUCLEOTIDE SEQUENCE [LARGE SCALE GENOMIC DNA]</scope>
    <source>
        <strain evidence="2 3">A20-9</strain>
    </source>
</reference>
<name>A0A7H0VJ61_9FLAO</name>
<protein>
    <submittedName>
        <fullName evidence="2">Antibiotic biosynthesis monooxygenase</fullName>
    </submittedName>
</protein>
<dbReference type="PANTHER" id="PTHR37811">
    <property type="entry name" value="BLL5343 PROTEIN"/>
    <property type="match status" value="1"/>
</dbReference>
<keyword evidence="2" id="KW-0560">Oxidoreductase</keyword>
<dbReference type="InterPro" id="IPR011008">
    <property type="entry name" value="Dimeric_a/b-barrel"/>
</dbReference>
<evidence type="ECO:0000313" key="2">
    <source>
        <dbReference type="EMBL" id="QNR25759.1"/>
    </source>
</evidence>